<proteinExistence type="predicted"/>
<evidence type="ECO:0000313" key="3">
    <source>
        <dbReference type="EMBL" id="KAK3393624.1"/>
    </source>
</evidence>
<dbReference type="Proteomes" id="UP001285441">
    <property type="component" value="Unassembled WGS sequence"/>
</dbReference>
<gene>
    <name evidence="3" type="ORF">B0H63DRAFT_458652</name>
</gene>
<feature type="transmembrane region" description="Helical" evidence="2">
    <location>
        <begin position="120"/>
        <end position="142"/>
    </location>
</feature>
<organism evidence="3 4">
    <name type="scientific">Podospora didyma</name>
    <dbReference type="NCBI Taxonomy" id="330526"/>
    <lineage>
        <taxon>Eukaryota</taxon>
        <taxon>Fungi</taxon>
        <taxon>Dikarya</taxon>
        <taxon>Ascomycota</taxon>
        <taxon>Pezizomycotina</taxon>
        <taxon>Sordariomycetes</taxon>
        <taxon>Sordariomycetidae</taxon>
        <taxon>Sordariales</taxon>
        <taxon>Podosporaceae</taxon>
        <taxon>Podospora</taxon>
    </lineage>
</organism>
<keyword evidence="2" id="KW-0812">Transmembrane</keyword>
<comment type="caution">
    <text evidence="3">The sequence shown here is derived from an EMBL/GenBank/DDBJ whole genome shotgun (WGS) entry which is preliminary data.</text>
</comment>
<dbReference type="EMBL" id="JAULSW010000001">
    <property type="protein sequence ID" value="KAK3393624.1"/>
    <property type="molecule type" value="Genomic_DNA"/>
</dbReference>
<feature type="transmembrane region" description="Helical" evidence="2">
    <location>
        <begin position="89"/>
        <end position="108"/>
    </location>
</feature>
<evidence type="ECO:0000256" key="1">
    <source>
        <dbReference type="SAM" id="MobiDB-lite"/>
    </source>
</evidence>
<feature type="transmembrane region" description="Helical" evidence="2">
    <location>
        <begin position="56"/>
        <end position="77"/>
    </location>
</feature>
<evidence type="ECO:0000313" key="4">
    <source>
        <dbReference type="Proteomes" id="UP001285441"/>
    </source>
</evidence>
<evidence type="ECO:0000256" key="2">
    <source>
        <dbReference type="SAM" id="Phobius"/>
    </source>
</evidence>
<feature type="transmembrane region" description="Helical" evidence="2">
    <location>
        <begin position="12"/>
        <end position="35"/>
    </location>
</feature>
<name>A0AAE0U7T0_9PEZI</name>
<sequence>MDTVSAYSFGSFAWLSAQAVPLILWPSFISMLLAVDSSGRYHQQQHAVEQYFARSLGLSQLAIGLLIVVLSGALPLTSMIDSPADSVSPYANAVVLVSMLYHASNAFYSYARYSGHSQTAYLLGCLGSSVFAAFGLGVLLFAGDKGRISKRTGADKRTSGWPFKISGSDRKKSKGL</sequence>
<feature type="region of interest" description="Disordered" evidence="1">
    <location>
        <begin position="150"/>
        <end position="176"/>
    </location>
</feature>
<dbReference type="AlphaFoldDB" id="A0AAE0U7T0"/>
<accession>A0AAE0U7T0</accession>
<dbReference type="PANTHER" id="PTHR39605">
    <property type="entry name" value="MAJOR FACILITATOR SUPERFAMILY (MFS) PROFILE DOMAIN-CONTAINING PROTEIN"/>
    <property type="match status" value="1"/>
</dbReference>
<keyword evidence="4" id="KW-1185">Reference proteome</keyword>
<keyword evidence="2" id="KW-1133">Transmembrane helix</keyword>
<reference evidence="3" key="2">
    <citation type="submission" date="2023-06" db="EMBL/GenBank/DDBJ databases">
        <authorList>
            <consortium name="Lawrence Berkeley National Laboratory"/>
            <person name="Haridas S."/>
            <person name="Hensen N."/>
            <person name="Bonometti L."/>
            <person name="Westerberg I."/>
            <person name="Brannstrom I.O."/>
            <person name="Guillou S."/>
            <person name="Cros-Aarteil S."/>
            <person name="Calhoun S."/>
            <person name="Kuo A."/>
            <person name="Mondo S."/>
            <person name="Pangilinan J."/>
            <person name="Riley R."/>
            <person name="LaButti K."/>
            <person name="Andreopoulos B."/>
            <person name="Lipzen A."/>
            <person name="Chen C."/>
            <person name="Yanf M."/>
            <person name="Daum C."/>
            <person name="Ng V."/>
            <person name="Clum A."/>
            <person name="Steindorff A."/>
            <person name="Ohm R."/>
            <person name="Martin F."/>
            <person name="Silar P."/>
            <person name="Natvig D."/>
            <person name="Lalanne C."/>
            <person name="Gautier V."/>
            <person name="Ament-velasquez S.L."/>
            <person name="Kruys A."/>
            <person name="Hutchinson M.I."/>
            <person name="Powell A.J."/>
            <person name="Barry K."/>
            <person name="Miller A.N."/>
            <person name="Grigoriev I.V."/>
            <person name="Debuchy R."/>
            <person name="Gladieux P."/>
            <person name="Thoren M.H."/>
            <person name="Johannesson H."/>
        </authorList>
    </citation>
    <scope>NUCLEOTIDE SEQUENCE</scope>
    <source>
        <strain evidence="3">CBS 232.78</strain>
    </source>
</reference>
<keyword evidence="2" id="KW-0472">Membrane</keyword>
<reference evidence="3" key="1">
    <citation type="journal article" date="2023" name="Mol. Phylogenet. Evol.">
        <title>Genome-scale phylogeny and comparative genomics of the fungal order Sordariales.</title>
        <authorList>
            <person name="Hensen N."/>
            <person name="Bonometti L."/>
            <person name="Westerberg I."/>
            <person name="Brannstrom I.O."/>
            <person name="Guillou S."/>
            <person name="Cros-Aarteil S."/>
            <person name="Calhoun S."/>
            <person name="Haridas S."/>
            <person name="Kuo A."/>
            <person name="Mondo S."/>
            <person name="Pangilinan J."/>
            <person name="Riley R."/>
            <person name="LaButti K."/>
            <person name="Andreopoulos B."/>
            <person name="Lipzen A."/>
            <person name="Chen C."/>
            <person name="Yan M."/>
            <person name="Daum C."/>
            <person name="Ng V."/>
            <person name="Clum A."/>
            <person name="Steindorff A."/>
            <person name="Ohm R.A."/>
            <person name="Martin F."/>
            <person name="Silar P."/>
            <person name="Natvig D.O."/>
            <person name="Lalanne C."/>
            <person name="Gautier V."/>
            <person name="Ament-Velasquez S.L."/>
            <person name="Kruys A."/>
            <person name="Hutchinson M.I."/>
            <person name="Powell A.J."/>
            <person name="Barry K."/>
            <person name="Miller A.N."/>
            <person name="Grigoriev I.V."/>
            <person name="Debuchy R."/>
            <person name="Gladieux P."/>
            <person name="Hiltunen Thoren M."/>
            <person name="Johannesson H."/>
        </authorList>
    </citation>
    <scope>NUCLEOTIDE SEQUENCE</scope>
    <source>
        <strain evidence="3">CBS 232.78</strain>
    </source>
</reference>
<protein>
    <submittedName>
        <fullName evidence="3">Uncharacterized protein</fullName>
    </submittedName>
</protein>
<dbReference type="PANTHER" id="PTHR39605:SF1">
    <property type="entry name" value="MAJOR FACILITATOR SUPERFAMILY (MFS) PROFILE DOMAIN-CONTAINING PROTEIN"/>
    <property type="match status" value="1"/>
</dbReference>